<comment type="similarity">
    <text evidence="1">Belongs to the MINDY deubiquitinase family. FAM188 subfamily.</text>
</comment>
<dbReference type="SMART" id="SM01174">
    <property type="entry name" value="DUF4205"/>
    <property type="match status" value="1"/>
</dbReference>
<dbReference type="RefSeq" id="XP_011134255.1">
    <property type="nucleotide sequence ID" value="XM_011135953.1"/>
</dbReference>
<feature type="compositionally biased region" description="Polar residues" evidence="2">
    <location>
        <begin position="160"/>
        <end position="175"/>
    </location>
</feature>
<dbReference type="PANTHER" id="PTHR12473">
    <property type="entry name" value="UBIQUITIN CARBOXYL-TERMINAL HYDROLASE MINDY-4-RELATED"/>
    <property type="match status" value="1"/>
</dbReference>
<dbReference type="Proteomes" id="UP000019763">
    <property type="component" value="Unassembled WGS sequence"/>
</dbReference>
<evidence type="ECO:0000259" key="3">
    <source>
        <dbReference type="SMART" id="SM01174"/>
    </source>
</evidence>
<dbReference type="GO" id="GO:0071108">
    <property type="term" value="P:protein K48-linked deubiquitination"/>
    <property type="evidence" value="ECO:0007669"/>
    <property type="project" value="InterPro"/>
</dbReference>
<proteinExistence type="inferred from homology"/>
<reference evidence="4" key="1">
    <citation type="submission" date="2013-12" db="EMBL/GenBank/DDBJ databases">
        <authorList>
            <person name="Omoto C.K."/>
            <person name="Sibley D."/>
            <person name="Venepally P."/>
            <person name="Hadjithomas M."/>
            <person name="Karamycheva S."/>
            <person name="Brunk B."/>
            <person name="Roos D."/>
            <person name="Caler E."/>
            <person name="Lorenzi H."/>
        </authorList>
    </citation>
    <scope>NUCLEOTIDE SEQUENCE</scope>
</reference>
<dbReference type="AlphaFoldDB" id="A0A023BBV3"/>
<gene>
    <name evidence="4" type="ORF">GNI_019820</name>
</gene>
<dbReference type="GO" id="GO:0004843">
    <property type="term" value="F:cysteine-type deubiquitinase activity"/>
    <property type="evidence" value="ECO:0007669"/>
    <property type="project" value="UniProtKB-EC"/>
</dbReference>
<comment type="caution">
    <text evidence="4">The sequence shown here is derived from an EMBL/GenBank/DDBJ whole genome shotgun (WGS) entry which is preliminary data.</text>
</comment>
<evidence type="ECO:0000313" key="4">
    <source>
        <dbReference type="EMBL" id="EZG81159.1"/>
    </source>
</evidence>
<sequence>MSGWIDRLVDDPNIVPSLFPSDPYLGRLGDVSRLPHCKDNRIQEDCKRLGYSNDWVTGFTSLHSIISDLTPEAKETYRAFWEQEFQPLTDPTELWEVLLGQNAVETRYLARWLRHPILFYQRTDTPWLLMQLIGGPCGVISVLQSHMFAALLFSPNSQEPISQEPISQEPNSQESMPKRRAGTLSMNQKLSSATPWGLRAMVSAAIARIIWQCRPRGGDAALCCLDALDAVKGGSVSELHTRSASAMTGRLGVGDLLVRSRVFVRVFGSYVALASFVCDHLLTLFCGPQVPGCLNLVLSCVHTRGARKIAAEDFDPFNESSLLADFGHCSQEMVNLLLTGAATPNTFDGDRAAAGVLLKGIAHHSALGQLSDMERYSVVGVRMKKPVLPVWVVAKNYHYSTLCNLNVKSHKLHASELVEERLEWYWQEHERALAANADQGISGTGAGGMAGTGGMSGTGSGGMAGGDTAQLVEGMLSAQQATALCESLGVENAAQVVTTHLLDREIRRVLRERFLTWGAAHVDQIPKLVEDLVTPLARIRLLPDEKLLRGPPCYLYADGQLLNLSECADDTVGSVLAKPTAVRVLVPSNLVIDVRPGGSGSGAEDTAQIHQLLGYKEGLTIFDFTVHNQHV</sequence>
<dbReference type="PANTHER" id="PTHR12473:SF8">
    <property type="entry name" value="UBIQUITIN CARBOXYL-TERMINAL HYDROLASE MINDY-4-RELATED"/>
    <property type="match status" value="1"/>
</dbReference>
<dbReference type="VEuPathDB" id="CryptoDB:GNI_019820"/>
<dbReference type="GO" id="GO:1990380">
    <property type="term" value="F:K48-linked deubiquitinase activity"/>
    <property type="evidence" value="ECO:0007669"/>
    <property type="project" value="InterPro"/>
</dbReference>
<organism evidence="4 5">
    <name type="scientific">Gregarina niphandrodes</name>
    <name type="common">Septate eugregarine</name>
    <dbReference type="NCBI Taxonomy" id="110365"/>
    <lineage>
        <taxon>Eukaryota</taxon>
        <taxon>Sar</taxon>
        <taxon>Alveolata</taxon>
        <taxon>Apicomplexa</taxon>
        <taxon>Conoidasida</taxon>
        <taxon>Gregarinasina</taxon>
        <taxon>Eugregarinorida</taxon>
        <taxon>Gregarinidae</taxon>
        <taxon>Gregarina</taxon>
    </lineage>
</organism>
<feature type="domain" description="Deubiquitinating enzyme MINDY-3/4 conserved" evidence="3">
    <location>
        <begin position="95"/>
        <end position="445"/>
    </location>
</feature>
<dbReference type="GO" id="GO:0006508">
    <property type="term" value="P:proteolysis"/>
    <property type="evidence" value="ECO:0007669"/>
    <property type="project" value="UniProtKB-KW"/>
</dbReference>
<keyword evidence="5" id="KW-1185">Reference proteome</keyword>
<feature type="region of interest" description="Disordered" evidence="2">
    <location>
        <begin position="444"/>
        <end position="464"/>
    </location>
</feature>
<evidence type="ECO:0000313" key="5">
    <source>
        <dbReference type="Proteomes" id="UP000019763"/>
    </source>
</evidence>
<dbReference type="GeneID" id="22910983"/>
<name>A0A023BBV3_GRENI</name>
<feature type="region of interest" description="Disordered" evidence="2">
    <location>
        <begin position="160"/>
        <end position="184"/>
    </location>
</feature>
<dbReference type="InterPro" id="IPR039785">
    <property type="entry name" value="MINY3/4"/>
</dbReference>
<protein>
    <recommendedName>
        <fullName evidence="3">Deubiquitinating enzyme MINDY-3/4 conserved domain-containing protein</fullName>
    </recommendedName>
</protein>
<dbReference type="EMBL" id="AFNH02000144">
    <property type="protein sequence ID" value="EZG81159.1"/>
    <property type="molecule type" value="Genomic_DNA"/>
</dbReference>
<dbReference type="Pfam" id="PF13898">
    <property type="entry name" value="MINDY-3_4_CD"/>
    <property type="match status" value="1"/>
</dbReference>
<evidence type="ECO:0000256" key="1">
    <source>
        <dbReference type="ARBA" id="ARBA00011074"/>
    </source>
</evidence>
<dbReference type="OrthoDB" id="10263628at2759"/>
<evidence type="ECO:0000256" key="2">
    <source>
        <dbReference type="SAM" id="MobiDB-lite"/>
    </source>
</evidence>
<dbReference type="InterPro" id="IPR025257">
    <property type="entry name" value="MINDY-3/4_CD"/>
</dbReference>
<dbReference type="eggNOG" id="KOG2871">
    <property type="taxonomic scope" value="Eukaryota"/>
</dbReference>
<accession>A0A023BBV3</accession>